<feature type="transmembrane region" description="Helical" evidence="5">
    <location>
        <begin position="108"/>
        <end position="130"/>
    </location>
</feature>
<evidence type="ECO:0000256" key="3">
    <source>
        <dbReference type="ARBA" id="ARBA00022989"/>
    </source>
</evidence>
<dbReference type="GO" id="GO:0033281">
    <property type="term" value="C:TAT protein transport complex"/>
    <property type="evidence" value="ECO:0007669"/>
    <property type="project" value="UniProtKB-UniRule"/>
</dbReference>
<feature type="transmembrane region" description="Helical" evidence="5">
    <location>
        <begin position="20"/>
        <end position="37"/>
    </location>
</feature>
<proteinExistence type="inferred from homology"/>
<evidence type="ECO:0000313" key="7">
    <source>
        <dbReference type="Proteomes" id="UP000055047"/>
    </source>
</evidence>
<dbReference type="GO" id="GO:0043953">
    <property type="term" value="P:protein transport by the Tat complex"/>
    <property type="evidence" value="ECO:0007669"/>
    <property type="project" value="UniProtKB-UniRule"/>
</dbReference>
<keyword evidence="2 5" id="KW-0812">Transmembrane</keyword>
<keyword evidence="5" id="KW-0813">Transport</keyword>
<dbReference type="PANTHER" id="PTHR30371:SF0">
    <property type="entry name" value="SEC-INDEPENDENT PROTEIN TRANSLOCASE PROTEIN TATC, CHLOROPLASTIC-RELATED"/>
    <property type="match status" value="1"/>
</dbReference>
<feature type="transmembrane region" description="Helical" evidence="5">
    <location>
        <begin position="202"/>
        <end position="219"/>
    </location>
</feature>
<keyword evidence="5" id="KW-0653">Protein transport</keyword>
<comment type="caution">
    <text evidence="5">Lacks conserved residue(s) required for the propagation of feature annotation.</text>
</comment>
<dbReference type="NCBIfam" id="TIGR00945">
    <property type="entry name" value="tatC"/>
    <property type="match status" value="1"/>
</dbReference>
<keyword evidence="5" id="KW-0811">Translocation</keyword>
<dbReference type="PANTHER" id="PTHR30371">
    <property type="entry name" value="SEC-INDEPENDENT PROTEIN TRANSLOCASE PROTEIN TATC"/>
    <property type="match status" value="1"/>
</dbReference>
<keyword evidence="3 5" id="KW-1133">Transmembrane helix</keyword>
<dbReference type="AlphaFoldDB" id="A0A098EE51"/>
<dbReference type="EMBL" id="CCXQ01000031">
    <property type="protein sequence ID" value="CEG20579.1"/>
    <property type="molecule type" value="Genomic_DNA"/>
</dbReference>
<dbReference type="Proteomes" id="UP000055047">
    <property type="component" value="Unassembled WGS sequence"/>
</dbReference>
<dbReference type="PATRIC" id="fig|212042.8.peg.472"/>
<accession>A0A098EE51</accession>
<dbReference type="GeneID" id="92747384"/>
<evidence type="ECO:0000256" key="5">
    <source>
        <dbReference type="HAMAP-Rule" id="MF_00902"/>
    </source>
</evidence>
<protein>
    <recommendedName>
        <fullName evidence="5">Sec-independent protein translocase protein TatC</fullName>
    </recommendedName>
</protein>
<dbReference type="PROSITE" id="PS01218">
    <property type="entry name" value="TATC"/>
    <property type="match status" value="1"/>
</dbReference>
<keyword evidence="4 5" id="KW-0472">Membrane</keyword>
<dbReference type="PRINTS" id="PR01840">
    <property type="entry name" value="TATCFAMILY"/>
</dbReference>
<reference evidence="6 7" key="1">
    <citation type="submission" date="2014-09" db="EMBL/GenBank/DDBJ databases">
        <authorList>
            <person name="Loux Valentin"/>
            <person name="Dugat Thibaut"/>
        </authorList>
    </citation>
    <scope>NUCLEOTIDE SEQUENCE [LARGE SCALE GENOMIC DNA]</scope>
    <source>
        <strain evidence="6 7">BOV-10_179</strain>
    </source>
</reference>
<sequence length="246" mass="27842">MNKGTMSLAGHLKELRRRVLFSIAFFVLVFIACYFFSEKIYEFLLVPLVDLEGDNEDFSLIYTDLTEAFFVYLKVGAMAALFCSFPMFAWQFYMFLAPGLYKAEKCILIPYLIAAPVLFVTGAAGVYYYIFPLAWKFFIKFENRDSSVGVPIEFMPSVSEYLDLVLQLMFAFGLAFQLPVILTLLARVGVISAQSLVSKRRIAIVVIFIVAAILTPPDILSQIGLAVPMLLLYEASIIACRYIEKR</sequence>
<evidence type="ECO:0000313" key="6">
    <source>
        <dbReference type="EMBL" id="CEG20579.1"/>
    </source>
</evidence>
<evidence type="ECO:0000256" key="1">
    <source>
        <dbReference type="ARBA" id="ARBA00004141"/>
    </source>
</evidence>
<dbReference type="GO" id="GO:0065002">
    <property type="term" value="P:intracellular protein transmembrane transport"/>
    <property type="evidence" value="ECO:0007669"/>
    <property type="project" value="TreeGrafter"/>
</dbReference>
<dbReference type="InterPro" id="IPR019820">
    <property type="entry name" value="Sec-indep_translocase_CS"/>
</dbReference>
<dbReference type="InterPro" id="IPR002033">
    <property type="entry name" value="TatC"/>
</dbReference>
<feature type="transmembrane region" description="Helical" evidence="5">
    <location>
        <begin position="69"/>
        <end position="96"/>
    </location>
</feature>
<evidence type="ECO:0000256" key="2">
    <source>
        <dbReference type="ARBA" id="ARBA00022692"/>
    </source>
</evidence>
<comment type="subcellular location">
    <subcellularLocation>
        <location evidence="5">Cell membrane</location>
        <topology evidence="5">Multi-pass membrane protein</topology>
    </subcellularLocation>
    <subcellularLocation>
        <location evidence="1">Membrane</location>
        <topology evidence="1">Multi-pass membrane protein</topology>
    </subcellularLocation>
</comment>
<feature type="transmembrane region" description="Helical" evidence="5">
    <location>
        <begin position="164"/>
        <end position="190"/>
    </location>
</feature>
<dbReference type="GO" id="GO:0009977">
    <property type="term" value="F:proton motive force dependent protein transmembrane transporter activity"/>
    <property type="evidence" value="ECO:0007669"/>
    <property type="project" value="TreeGrafter"/>
</dbReference>
<organism evidence="6 7">
    <name type="scientific">Anaplasma phagocytophilum</name>
    <name type="common">Ehrlichia phagocytophila</name>
    <dbReference type="NCBI Taxonomy" id="948"/>
    <lineage>
        <taxon>Bacteria</taxon>
        <taxon>Pseudomonadati</taxon>
        <taxon>Pseudomonadota</taxon>
        <taxon>Alphaproteobacteria</taxon>
        <taxon>Rickettsiales</taxon>
        <taxon>Anaplasmataceae</taxon>
        <taxon>Anaplasma</taxon>
        <taxon>phagocytophilum group</taxon>
    </lineage>
</organism>
<name>A0A098EE51_ANAPH</name>
<dbReference type="HAMAP" id="MF_00902">
    <property type="entry name" value="TatC"/>
    <property type="match status" value="1"/>
</dbReference>
<dbReference type="PROSITE" id="PS51257">
    <property type="entry name" value="PROKAR_LIPOPROTEIN"/>
    <property type="match status" value="1"/>
</dbReference>
<gene>
    <name evidence="5 6" type="primary">tatC</name>
    <name evidence="6" type="ORF">ANAPHAGO_00458</name>
</gene>
<dbReference type="RefSeq" id="WP_020848869.1">
    <property type="nucleotide sequence ID" value="NZ_CCXQ01000031.1"/>
</dbReference>
<comment type="function">
    <text evidence="5">Part of the twin-arginine translocation (Tat) system that transports large folded proteins containing a characteristic twin-arginine motif in their signal peptide across membranes. Together with TatB, TatC is part of a receptor directly interacting with Tat signal peptides.</text>
</comment>
<comment type="similarity">
    <text evidence="5">Belongs to the TatC family.</text>
</comment>
<dbReference type="Pfam" id="PF00902">
    <property type="entry name" value="TatC"/>
    <property type="match status" value="1"/>
</dbReference>
<keyword evidence="5" id="KW-1003">Cell membrane</keyword>
<evidence type="ECO:0000256" key="4">
    <source>
        <dbReference type="ARBA" id="ARBA00023136"/>
    </source>
</evidence>
<comment type="subunit">
    <text evidence="5">The Tat system comprises two distinct complexes: a TatABC complex, containing multiple copies of TatA, TatB and TatC subunits, and a separate TatA complex, containing only TatA subunits. Substrates initially bind to the TatABC complex, which probably triggers association of the separate TatA complex to form the active translocon.</text>
</comment>